<sequence>MAKDNLADLPDDIFLDIVEHLQSARDVARLGATSRRANDLIERDGWVPFVKRHFPTVSLPPVEPGQWRGVADRLTYLDKCWEKRGFALSEYTERKQSGHGGVKKQSVAPSTVVHASLLAEEQKECVAWGAGENLVVQTMPCHGRNAHKKRRWHEQHGASQGYSPGTGDITSLSIIDRQPNPQIAVGRANGSLRLQSLRHGTFGQAQQELDLPVTKTLRTQGPSLPSPGQSAVSWTEWNSQADLLATGQSSTVALFDLKDVEADTLAPVVTEKMCTNVGGDLSLIRSIKFINQDTLAVALGASAKPLRCAKITPTGLVFTDMNEGNWKIRDTLRLHNGPEMGEKTTVRAIEPVGDGRHIRTPSAYDAVYCNRLLPYEAGSSLLVYGMERFVAGSNSRPNVFFFDFRQPKAYHWSAAAACSSEAPYPPPPDNAFVKNGNGVLEHGLAKCRPEERKMCLWHRSSLSNTFRPDATLMIGDRQYDRVHTLASASATSPSFWVGLRGGVFESRFMLAEDAAVKNVKGSAPPSWQVGKPEPKITLVETGMGMRYADDWSDSRWAVNVADWEFRFRKGRVKERERRARLDPSVSRFKTREGA</sequence>
<dbReference type="Proteomes" id="UP001175261">
    <property type="component" value="Unassembled WGS sequence"/>
</dbReference>
<dbReference type="PROSITE" id="PS50181">
    <property type="entry name" value="FBOX"/>
    <property type="match status" value="1"/>
</dbReference>
<dbReference type="InterPro" id="IPR036322">
    <property type="entry name" value="WD40_repeat_dom_sf"/>
</dbReference>
<keyword evidence="4" id="KW-1185">Reference proteome</keyword>
<protein>
    <recommendedName>
        <fullName evidence="2">F-box domain-containing protein</fullName>
    </recommendedName>
</protein>
<feature type="region of interest" description="Disordered" evidence="1">
    <location>
        <begin position="150"/>
        <end position="172"/>
    </location>
</feature>
<organism evidence="3 4">
    <name type="scientific">Sarocladium strictum</name>
    <name type="common">Black bundle disease fungus</name>
    <name type="synonym">Acremonium strictum</name>
    <dbReference type="NCBI Taxonomy" id="5046"/>
    <lineage>
        <taxon>Eukaryota</taxon>
        <taxon>Fungi</taxon>
        <taxon>Dikarya</taxon>
        <taxon>Ascomycota</taxon>
        <taxon>Pezizomycotina</taxon>
        <taxon>Sordariomycetes</taxon>
        <taxon>Hypocreomycetidae</taxon>
        <taxon>Hypocreales</taxon>
        <taxon>Sarocladiaceae</taxon>
        <taxon>Sarocladium</taxon>
    </lineage>
</organism>
<gene>
    <name evidence="3" type="ORF">NLU13_9842</name>
</gene>
<dbReference type="Pfam" id="PF12937">
    <property type="entry name" value="F-box-like"/>
    <property type="match status" value="1"/>
</dbReference>
<evidence type="ECO:0000313" key="3">
    <source>
        <dbReference type="EMBL" id="KAK0382746.1"/>
    </source>
</evidence>
<evidence type="ECO:0000313" key="4">
    <source>
        <dbReference type="Proteomes" id="UP001175261"/>
    </source>
</evidence>
<dbReference type="InterPro" id="IPR001810">
    <property type="entry name" value="F-box_dom"/>
</dbReference>
<evidence type="ECO:0000259" key="2">
    <source>
        <dbReference type="PROSITE" id="PS50181"/>
    </source>
</evidence>
<proteinExistence type="predicted"/>
<dbReference type="EMBL" id="JAPDFR010000010">
    <property type="protein sequence ID" value="KAK0382746.1"/>
    <property type="molecule type" value="Genomic_DNA"/>
</dbReference>
<dbReference type="SUPFAM" id="SSF50978">
    <property type="entry name" value="WD40 repeat-like"/>
    <property type="match status" value="1"/>
</dbReference>
<feature type="compositionally biased region" description="Polar residues" evidence="1">
    <location>
        <begin position="157"/>
        <end position="172"/>
    </location>
</feature>
<dbReference type="AlphaFoldDB" id="A0AA39G918"/>
<dbReference type="SUPFAM" id="SSF81383">
    <property type="entry name" value="F-box domain"/>
    <property type="match status" value="1"/>
</dbReference>
<evidence type="ECO:0000256" key="1">
    <source>
        <dbReference type="SAM" id="MobiDB-lite"/>
    </source>
</evidence>
<name>A0AA39G918_SARSR</name>
<comment type="caution">
    <text evidence="3">The sequence shown here is derived from an EMBL/GenBank/DDBJ whole genome shotgun (WGS) entry which is preliminary data.</text>
</comment>
<feature type="domain" description="F-box" evidence="2">
    <location>
        <begin position="3"/>
        <end position="57"/>
    </location>
</feature>
<accession>A0AA39G918</accession>
<dbReference type="CDD" id="cd09917">
    <property type="entry name" value="F-box_SF"/>
    <property type="match status" value="1"/>
</dbReference>
<reference evidence="3" key="1">
    <citation type="submission" date="2022-10" db="EMBL/GenBank/DDBJ databases">
        <title>Determination and structural analysis of whole genome sequence of Sarocladium strictum F4-1.</title>
        <authorList>
            <person name="Hu L."/>
            <person name="Jiang Y."/>
        </authorList>
    </citation>
    <scope>NUCLEOTIDE SEQUENCE</scope>
    <source>
        <strain evidence="3">F4-1</strain>
    </source>
</reference>
<dbReference type="InterPro" id="IPR036047">
    <property type="entry name" value="F-box-like_dom_sf"/>
</dbReference>